<sequence length="464" mass="50469">MSHRLGAELGSSAQTKAESDYTSGSATGDFVGKSPVAPNGLTPNSQIRFRSPSPSPLSPQPSKYQHRRSLSYSDPGDSSPPSYNEAPVVESKWRAFVQSNWPAILVAVSQFFSATQNLFARLLELDGGGMHPVQSLLFRHSITALCCSTYMFFNKTEDFPWGKKEIRFLLFLRGVCGFFGVFGLWYAMMYIPLADATVITFLAPGIAGFMCYIIMKEPFTRVEQIGTLVAIVGVVLIAQPPSLFGDQETQHIPEHAGEGKGSGGLPSQDHNTTPAERLMAVGFALLSVFGSAAAFTTLRVIGKRAHPLISVNIFGMYSTLICSSILTFAPILNIEQPALHFKLPESVKQWLLLVALGIIGFVMQYCLTSGLGSDKSNKANAMIYTHMIFAAIYDRYIFNHVMGLLSFLGCVLILGSAICAVVLKKPPGAAQRKVEDTELQDRAGGEGQRAALMDDMDGVEDSRR</sequence>
<feature type="region of interest" description="Disordered" evidence="5">
    <location>
        <begin position="429"/>
        <end position="464"/>
    </location>
</feature>
<feature type="region of interest" description="Disordered" evidence="5">
    <location>
        <begin position="1"/>
        <end position="84"/>
    </location>
</feature>
<evidence type="ECO:0000256" key="5">
    <source>
        <dbReference type="SAM" id="MobiDB-lite"/>
    </source>
</evidence>
<dbReference type="HOGENOM" id="CLU_032828_4_3_1"/>
<name>A0A0A1TJ31_9HYPO</name>
<keyword evidence="4 6" id="KW-0472">Membrane</keyword>
<feature type="compositionally biased region" description="Acidic residues" evidence="5">
    <location>
        <begin position="454"/>
        <end position="464"/>
    </location>
</feature>
<feature type="compositionally biased region" description="Basic and acidic residues" evidence="5">
    <location>
        <begin position="432"/>
        <end position="444"/>
    </location>
</feature>
<feature type="transmembrane region" description="Helical" evidence="6">
    <location>
        <begin position="168"/>
        <end position="187"/>
    </location>
</feature>
<feature type="domain" description="EamA" evidence="7">
    <location>
        <begin position="101"/>
        <end position="238"/>
    </location>
</feature>
<dbReference type="InterPro" id="IPR000620">
    <property type="entry name" value="EamA_dom"/>
</dbReference>
<evidence type="ECO:0000256" key="3">
    <source>
        <dbReference type="ARBA" id="ARBA00022989"/>
    </source>
</evidence>
<dbReference type="PANTHER" id="PTHR22911">
    <property type="entry name" value="ACYL-MALONYL CONDENSING ENZYME-RELATED"/>
    <property type="match status" value="1"/>
</dbReference>
<protein>
    <recommendedName>
        <fullName evidence="7">EamA domain-containing protein</fullName>
    </recommendedName>
</protein>
<dbReference type="EMBL" id="CDHN01000003">
    <property type="protein sequence ID" value="CEJ89722.1"/>
    <property type="molecule type" value="Genomic_DNA"/>
</dbReference>
<keyword evidence="9" id="KW-1185">Reference proteome</keyword>
<gene>
    <name evidence="8" type="ORF">VHEMI05547</name>
</gene>
<evidence type="ECO:0000313" key="9">
    <source>
        <dbReference type="Proteomes" id="UP000039046"/>
    </source>
</evidence>
<feature type="transmembrane region" description="Helical" evidence="6">
    <location>
        <begin position="404"/>
        <end position="423"/>
    </location>
</feature>
<evidence type="ECO:0000256" key="1">
    <source>
        <dbReference type="ARBA" id="ARBA00004141"/>
    </source>
</evidence>
<dbReference type="OrthoDB" id="306876at2759"/>
<keyword evidence="2 6" id="KW-0812">Transmembrane</keyword>
<comment type="subcellular location">
    <subcellularLocation>
        <location evidence="1">Membrane</location>
        <topology evidence="1">Multi-pass membrane protein</topology>
    </subcellularLocation>
</comment>
<evidence type="ECO:0000256" key="2">
    <source>
        <dbReference type="ARBA" id="ARBA00022692"/>
    </source>
</evidence>
<feature type="transmembrane region" description="Helical" evidence="6">
    <location>
        <begin position="278"/>
        <end position="301"/>
    </location>
</feature>
<dbReference type="GO" id="GO:0016020">
    <property type="term" value="C:membrane"/>
    <property type="evidence" value="ECO:0007669"/>
    <property type="project" value="UniProtKB-SubCell"/>
</dbReference>
<evidence type="ECO:0000256" key="6">
    <source>
        <dbReference type="SAM" id="Phobius"/>
    </source>
</evidence>
<dbReference type="Proteomes" id="UP000039046">
    <property type="component" value="Unassembled WGS sequence"/>
</dbReference>
<dbReference type="InterPro" id="IPR037185">
    <property type="entry name" value="EmrE-like"/>
</dbReference>
<feature type="compositionally biased region" description="Polar residues" evidence="5">
    <location>
        <begin position="11"/>
        <end position="26"/>
    </location>
</feature>
<evidence type="ECO:0000313" key="8">
    <source>
        <dbReference type="EMBL" id="CEJ89722.1"/>
    </source>
</evidence>
<reference evidence="8 9" key="1">
    <citation type="journal article" date="2015" name="Genome Announc.">
        <title>Draft Genome Sequence and Gene Annotation of the Entomopathogenic Fungus Verticillium hemipterigenum.</title>
        <authorList>
            <person name="Horn F."/>
            <person name="Habel A."/>
            <person name="Scharf D.H."/>
            <person name="Dworschak J."/>
            <person name="Brakhage A.A."/>
            <person name="Guthke R."/>
            <person name="Hertweck C."/>
            <person name="Linde J."/>
        </authorList>
    </citation>
    <scope>NUCLEOTIDE SEQUENCE [LARGE SCALE GENOMIC DNA]</scope>
</reference>
<dbReference type="AlphaFoldDB" id="A0A0A1TJ31"/>
<evidence type="ECO:0000256" key="4">
    <source>
        <dbReference type="ARBA" id="ARBA00023136"/>
    </source>
</evidence>
<dbReference type="STRING" id="1531966.A0A0A1TJ31"/>
<feature type="transmembrane region" description="Helical" evidence="6">
    <location>
        <begin position="379"/>
        <end position="398"/>
    </location>
</feature>
<dbReference type="Pfam" id="PF00892">
    <property type="entry name" value="EamA"/>
    <property type="match status" value="2"/>
</dbReference>
<proteinExistence type="predicted"/>
<feature type="transmembrane region" description="Helical" evidence="6">
    <location>
        <begin position="308"/>
        <end position="329"/>
    </location>
</feature>
<organism evidence="8 9">
    <name type="scientific">[Torrubiella] hemipterigena</name>
    <dbReference type="NCBI Taxonomy" id="1531966"/>
    <lineage>
        <taxon>Eukaryota</taxon>
        <taxon>Fungi</taxon>
        <taxon>Dikarya</taxon>
        <taxon>Ascomycota</taxon>
        <taxon>Pezizomycotina</taxon>
        <taxon>Sordariomycetes</taxon>
        <taxon>Hypocreomycetidae</taxon>
        <taxon>Hypocreales</taxon>
        <taxon>Clavicipitaceae</taxon>
        <taxon>Clavicipitaceae incertae sedis</taxon>
        <taxon>'Torrubiella' clade</taxon>
    </lineage>
</organism>
<feature type="domain" description="EamA" evidence="7">
    <location>
        <begin position="284"/>
        <end position="420"/>
    </location>
</feature>
<accession>A0A0A1TJ31</accession>
<dbReference type="SUPFAM" id="SSF103481">
    <property type="entry name" value="Multidrug resistance efflux transporter EmrE"/>
    <property type="match status" value="2"/>
</dbReference>
<keyword evidence="3 6" id="KW-1133">Transmembrane helix</keyword>
<dbReference type="PANTHER" id="PTHR22911:SF6">
    <property type="entry name" value="SOLUTE CARRIER FAMILY 35 MEMBER G1"/>
    <property type="match status" value="1"/>
</dbReference>
<evidence type="ECO:0000259" key="7">
    <source>
        <dbReference type="Pfam" id="PF00892"/>
    </source>
</evidence>
<feature type="transmembrane region" description="Helical" evidence="6">
    <location>
        <begin position="349"/>
        <end position="367"/>
    </location>
</feature>
<feature type="transmembrane region" description="Helical" evidence="6">
    <location>
        <begin position="225"/>
        <end position="244"/>
    </location>
</feature>
<feature type="compositionally biased region" description="Low complexity" evidence="5">
    <location>
        <begin position="70"/>
        <end position="83"/>
    </location>
</feature>
<feature type="transmembrane region" description="Helical" evidence="6">
    <location>
        <begin position="193"/>
        <end position="213"/>
    </location>
</feature>